<evidence type="ECO:0000259" key="1">
    <source>
        <dbReference type="Pfam" id="PF13480"/>
    </source>
</evidence>
<proteinExistence type="predicted"/>
<evidence type="ECO:0000313" key="3">
    <source>
        <dbReference type="Proteomes" id="UP000185062"/>
    </source>
</evidence>
<dbReference type="RefSeq" id="WP_051537522.1">
    <property type="nucleotide sequence ID" value="NZ_FSRO01000001.1"/>
</dbReference>
<evidence type="ECO:0000313" key="2">
    <source>
        <dbReference type="EMBL" id="SIO03440.1"/>
    </source>
</evidence>
<dbReference type="InterPro" id="IPR016181">
    <property type="entry name" value="Acyl_CoA_acyltransferase"/>
</dbReference>
<gene>
    <name evidence="2" type="ORF">SAMN02743940_0586</name>
</gene>
<dbReference type="Proteomes" id="UP000185062">
    <property type="component" value="Unassembled WGS sequence"/>
</dbReference>
<dbReference type="EMBL" id="FSRO01000001">
    <property type="protein sequence ID" value="SIO03440.1"/>
    <property type="molecule type" value="Genomic_DNA"/>
</dbReference>
<protein>
    <submittedName>
        <fullName evidence="2">Acetyltransferase (GNAT) domain-containing protein</fullName>
    </submittedName>
</protein>
<dbReference type="InterPro" id="IPR038740">
    <property type="entry name" value="BioF2-like_GNAT_dom"/>
</dbReference>
<dbReference type="GO" id="GO:0016740">
    <property type="term" value="F:transferase activity"/>
    <property type="evidence" value="ECO:0007669"/>
    <property type="project" value="UniProtKB-KW"/>
</dbReference>
<dbReference type="Gene3D" id="3.40.630.30">
    <property type="match status" value="1"/>
</dbReference>
<sequence length="345" mass="40515">MKWKLYPISEFRDHQHEWERLNQNTTASPLLSLGFVMPLIETFSSGKEVLACCEIEGEVQAMAILIQKSRWVWTTFQPSQAPLGMWISKAGNDWLQCLSELMKVLPGFPLVLGVTQQDPDLISRPLDDGKLRTLDYIQTASITIEGNFEDYWRARGKNLRQNIKKQRNKLEKNHLDTFLQVSINPDEVSRVIIDYGKIESAGWKAKYGTAIHPANDQGKFYQAMLEAFCSQGKGRIYRYWYNDQIVAMDLCIEDNASIIILKTTYDEKLGDTTSPALLMREEEFRQLFDEKKLEKIEFYGKLMDWHTKWSKEIRTMYHVNYFRWTILLFLRHFIRTVTTVFRKIK</sequence>
<dbReference type="AlphaFoldDB" id="A0A1N6G7C8"/>
<keyword evidence="2" id="KW-0808">Transferase</keyword>
<organism evidence="2 3">
    <name type="scientific">Nitrosomonas cryotolerans ATCC 49181</name>
    <dbReference type="NCBI Taxonomy" id="1131553"/>
    <lineage>
        <taxon>Bacteria</taxon>
        <taxon>Pseudomonadati</taxon>
        <taxon>Pseudomonadota</taxon>
        <taxon>Betaproteobacteria</taxon>
        <taxon>Nitrosomonadales</taxon>
        <taxon>Nitrosomonadaceae</taxon>
        <taxon>Nitrosomonas</taxon>
    </lineage>
</organism>
<name>A0A1N6G7C8_9PROT</name>
<keyword evidence="3" id="KW-1185">Reference proteome</keyword>
<dbReference type="Pfam" id="PF13480">
    <property type="entry name" value="Acetyltransf_6"/>
    <property type="match status" value="1"/>
</dbReference>
<dbReference type="SUPFAM" id="SSF55729">
    <property type="entry name" value="Acyl-CoA N-acyltransferases (Nat)"/>
    <property type="match status" value="1"/>
</dbReference>
<dbReference type="STRING" id="44575.SAMN05216419_100528"/>
<reference evidence="2 3" key="1">
    <citation type="submission" date="2016-12" db="EMBL/GenBank/DDBJ databases">
        <authorList>
            <person name="Song W.-J."/>
            <person name="Kurnit D.M."/>
        </authorList>
    </citation>
    <scope>NUCLEOTIDE SEQUENCE [LARGE SCALE GENOMIC DNA]</scope>
    <source>
        <strain evidence="2 3">ATCC 49181</strain>
    </source>
</reference>
<accession>A0A1N6G7C8</accession>
<feature type="domain" description="BioF2-like acetyltransferase" evidence="1">
    <location>
        <begin position="158"/>
        <end position="304"/>
    </location>
</feature>
<dbReference type="eggNOG" id="COG5653">
    <property type="taxonomic scope" value="Bacteria"/>
</dbReference>